<dbReference type="SMART" id="SM00342">
    <property type="entry name" value="HTH_ARAC"/>
    <property type="match status" value="1"/>
</dbReference>
<organism evidence="5 6">
    <name type="scientific">Olivibacter oleidegradans</name>
    <dbReference type="NCBI Taxonomy" id="760123"/>
    <lineage>
        <taxon>Bacteria</taxon>
        <taxon>Pseudomonadati</taxon>
        <taxon>Bacteroidota</taxon>
        <taxon>Sphingobacteriia</taxon>
        <taxon>Sphingobacteriales</taxon>
        <taxon>Sphingobacteriaceae</taxon>
        <taxon>Olivibacter</taxon>
    </lineage>
</organism>
<sequence length="283" mass="33442">MQKFKKLPVQTLIREHYLRIERLQKDYQNLSATPHRHDHYELVWALGDGEHFINFKPYPLQRNRIYFLQLGQVHQFPEFERSGWIFLISEELMQYFFSLHPQEEGKGLFDTFSTQPFVDMDEDTIRFLRHIIQLLLLEQNQKPLGKNMLFHLTASLLLLLNTKHASEKKSVILSNPERKVLLDLRKLIQKHYRDAHGINFYLNMLHVPAKTLNRICRKATGKTVHELFEDKLLTEAKMALLSTSNSVKEIAFDLGFNDPAYFGRFFKRVTGFTPLKYRAIHSA</sequence>
<evidence type="ECO:0000313" key="5">
    <source>
        <dbReference type="EMBL" id="MFC0321645.1"/>
    </source>
</evidence>
<dbReference type="Pfam" id="PF12833">
    <property type="entry name" value="HTH_18"/>
    <property type="match status" value="1"/>
</dbReference>
<dbReference type="SUPFAM" id="SSF46689">
    <property type="entry name" value="Homeodomain-like"/>
    <property type="match status" value="1"/>
</dbReference>
<dbReference type="SUPFAM" id="SSF51215">
    <property type="entry name" value="Regulatory protein AraC"/>
    <property type="match status" value="1"/>
</dbReference>
<gene>
    <name evidence="5" type="ORF">ACFFI0_25255</name>
</gene>
<evidence type="ECO:0000313" key="6">
    <source>
        <dbReference type="Proteomes" id="UP001589774"/>
    </source>
</evidence>
<evidence type="ECO:0000256" key="1">
    <source>
        <dbReference type="ARBA" id="ARBA00023015"/>
    </source>
</evidence>
<dbReference type="PANTHER" id="PTHR43280">
    <property type="entry name" value="ARAC-FAMILY TRANSCRIPTIONAL REGULATOR"/>
    <property type="match status" value="1"/>
</dbReference>
<dbReference type="PANTHER" id="PTHR43280:SF32">
    <property type="entry name" value="TRANSCRIPTIONAL REGULATORY PROTEIN"/>
    <property type="match status" value="1"/>
</dbReference>
<dbReference type="InterPro" id="IPR009057">
    <property type="entry name" value="Homeodomain-like_sf"/>
</dbReference>
<keyword evidence="6" id="KW-1185">Reference proteome</keyword>
<feature type="domain" description="HTH araC/xylS-type" evidence="4">
    <location>
        <begin position="182"/>
        <end position="280"/>
    </location>
</feature>
<protein>
    <submittedName>
        <fullName evidence="5">Helix-turn-helix domain-containing protein</fullName>
    </submittedName>
</protein>
<evidence type="ECO:0000256" key="3">
    <source>
        <dbReference type="ARBA" id="ARBA00023163"/>
    </source>
</evidence>
<dbReference type="InterPro" id="IPR020449">
    <property type="entry name" value="Tscrpt_reg_AraC-type_HTH"/>
</dbReference>
<proteinExistence type="predicted"/>
<dbReference type="EMBL" id="JBHLWO010000007">
    <property type="protein sequence ID" value="MFC0321645.1"/>
    <property type="molecule type" value="Genomic_DNA"/>
</dbReference>
<evidence type="ECO:0000256" key="2">
    <source>
        <dbReference type="ARBA" id="ARBA00023125"/>
    </source>
</evidence>
<accession>A0ABV6HRZ1</accession>
<dbReference type="Gene3D" id="1.10.10.60">
    <property type="entry name" value="Homeodomain-like"/>
    <property type="match status" value="1"/>
</dbReference>
<keyword evidence="3" id="KW-0804">Transcription</keyword>
<dbReference type="PROSITE" id="PS01124">
    <property type="entry name" value="HTH_ARAC_FAMILY_2"/>
    <property type="match status" value="1"/>
</dbReference>
<name>A0ABV6HRZ1_9SPHI</name>
<dbReference type="PRINTS" id="PR00032">
    <property type="entry name" value="HTHARAC"/>
</dbReference>
<reference evidence="5 6" key="1">
    <citation type="submission" date="2024-09" db="EMBL/GenBank/DDBJ databases">
        <authorList>
            <person name="Sun Q."/>
            <person name="Mori K."/>
        </authorList>
    </citation>
    <scope>NUCLEOTIDE SEQUENCE [LARGE SCALE GENOMIC DNA]</scope>
    <source>
        <strain evidence="5 6">CCM 7765</strain>
    </source>
</reference>
<comment type="caution">
    <text evidence="5">The sequence shown here is derived from an EMBL/GenBank/DDBJ whole genome shotgun (WGS) entry which is preliminary data.</text>
</comment>
<dbReference type="InterPro" id="IPR018060">
    <property type="entry name" value="HTH_AraC"/>
</dbReference>
<keyword evidence="1" id="KW-0805">Transcription regulation</keyword>
<dbReference type="InterPro" id="IPR037923">
    <property type="entry name" value="HTH-like"/>
</dbReference>
<dbReference type="RefSeq" id="WP_013665778.1">
    <property type="nucleotide sequence ID" value="NZ_JBHLWO010000007.1"/>
</dbReference>
<evidence type="ECO:0000259" key="4">
    <source>
        <dbReference type="PROSITE" id="PS01124"/>
    </source>
</evidence>
<keyword evidence="2" id="KW-0238">DNA-binding</keyword>
<dbReference type="Proteomes" id="UP001589774">
    <property type="component" value="Unassembled WGS sequence"/>
</dbReference>